<proteinExistence type="predicted"/>
<organism evidence="1 2">
    <name type="scientific">Xenorhabdus bovienii</name>
    <name type="common">Xenorhabdus nematophila subsp. bovienii</name>
    <dbReference type="NCBI Taxonomy" id="40576"/>
    <lineage>
        <taxon>Bacteria</taxon>
        <taxon>Pseudomonadati</taxon>
        <taxon>Pseudomonadota</taxon>
        <taxon>Gammaproteobacteria</taxon>
        <taxon>Enterobacterales</taxon>
        <taxon>Morganellaceae</taxon>
        <taxon>Xenorhabdus</taxon>
    </lineage>
</organism>
<gene>
    <name evidence="1" type="ORF">XBW1_3225</name>
</gene>
<protein>
    <submittedName>
        <fullName evidence="1">Uncharacterized protein</fullName>
    </submittedName>
</protein>
<reference evidence="1 2" key="1">
    <citation type="submission" date="2014-02" db="EMBL/GenBank/DDBJ databases">
        <authorList>
            <person name="Genoscope - CEA"/>
        </authorList>
    </citation>
    <scope>NUCLEOTIDE SEQUENCE [LARGE SCALE GENOMIC DNA]</scope>
    <source>
        <strain evidence="1 2">CS03</strain>
    </source>
</reference>
<evidence type="ECO:0000313" key="1">
    <source>
        <dbReference type="EMBL" id="CDM90582.1"/>
    </source>
</evidence>
<dbReference type="Proteomes" id="UP000032930">
    <property type="component" value="Chromosome"/>
</dbReference>
<evidence type="ECO:0000313" key="2">
    <source>
        <dbReference type="Proteomes" id="UP000032930"/>
    </source>
</evidence>
<sequence>MEIRINEDGSARVTTAGYIAFYDKEGKLKMVIGRLVHTTGELDPVPQRLTDILPVKLITELVFKQKAESRKGTGE</sequence>
<name>A0A0B6X9L8_XENBV</name>
<dbReference type="AlphaFoldDB" id="A0A0B6X9L8"/>
<dbReference type="EMBL" id="FO818637">
    <property type="protein sequence ID" value="CDM90582.1"/>
    <property type="molecule type" value="Genomic_DNA"/>
</dbReference>
<dbReference type="RefSeq" id="WP_046337157.1">
    <property type="nucleotide sequence ID" value="NZ_CAWMEF010000001.1"/>
</dbReference>
<dbReference type="KEGG" id="xbv:XBW1_3225"/>
<accession>A0A0B6X9L8</accession>